<sequence length="105" mass="11546">MKIDTNDLISVTDANNKGVSKLVAEASEGREFVLIKNNKPAAVLVGIDKVERLQRVEEYEEDLKLLALALVRSATDTGQRLSLEETAARFGVDLDDLDDDEVEEG</sequence>
<dbReference type="KEGG" id="pmad:BAY61_26855"/>
<reference evidence="3 4" key="1">
    <citation type="submission" date="2016-10" db="EMBL/GenBank/DDBJ databases">
        <authorList>
            <person name="de Groot N.N."/>
        </authorList>
    </citation>
    <scope>NUCLEOTIDE SEQUENCE [LARGE SCALE GENOMIC DNA]</scope>
    <source>
        <strain evidence="3 4">CGMCC 4.5506</strain>
    </source>
</reference>
<protein>
    <recommendedName>
        <fullName evidence="2">Antitoxin</fullName>
    </recommendedName>
</protein>
<dbReference type="RefSeq" id="WP_170140294.1">
    <property type="nucleotide sequence ID" value="NZ_CP016353.1"/>
</dbReference>
<evidence type="ECO:0000313" key="4">
    <source>
        <dbReference type="Proteomes" id="UP000199494"/>
    </source>
</evidence>
<dbReference type="Pfam" id="PF02604">
    <property type="entry name" value="PhdYeFM_antitox"/>
    <property type="match status" value="1"/>
</dbReference>
<dbReference type="NCBIfam" id="TIGR01552">
    <property type="entry name" value="phd_fam"/>
    <property type="match status" value="1"/>
</dbReference>
<comment type="similarity">
    <text evidence="1 2">Belongs to the phD/YefM antitoxin family.</text>
</comment>
<evidence type="ECO:0000256" key="2">
    <source>
        <dbReference type="RuleBase" id="RU362080"/>
    </source>
</evidence>
<accession>A0A222VW25</accession>
<comment type="function">
    <text evidence="2">Antitoxin component of a type II toxin-antitoxin (TA) system.</text>
</comment>
<proteinExistence type="inferred from homology"/>
<dbReference type="InterPro" id="IPR036165">
    <property type="entry name" value="YefM-like_sf"/>
</dbReference>
<dbReference type="SUPFAM" id="SSF143120">
    <property type="entry name" value="YefM-like"/>
    <property type="match status" value="1"/>
</dbReference>
<name>A0A222VW25_9PSEU</name>
<dbReference type="InterPro" id="IPR006442">
    <property type="entry name" value="Antitoxin_Phd/YefM"/>
</dbReference>
<dbReference type="Proteomes" id="UP000199494">
    <property type="component" value="Unassembled WGS sequence"/>
</dbReference>
<organism evidence="3 4">
    <name type="scientific">Prauserella marina</name>
    <dbReference type="NCBI Taxonomy" id="530584"/>
    <lineage>
        <taxon>Bacteria</taxon>
        <taxon>Bacillati</taxon>
        <taxon>Actinomycetota</taxon>
        <taxon>Actinomycetes</taxon>
        <taxon>Pseudonocardiales</taxon>
        <taxon>Pseudonocardiaceae</taxon>
        <taxon>Prauserella</taxon>
    </lineage>
</organism>
<dbReference type="AlphaFoldDB" id="A0A222VW25"/>
<evidence type="ECO:0000313" key="3">
    <source>
        <dbReference type="EMBL" id="SDD67736.1"/>
    </source>
</evidence>
<dbReference type="EMBL" id="FMZE01000011">
    <property type="protein sequence ID" value="SDD67736.1"/>
    <property type="molecule type" value="Genomic_DNA"/>
</dbReference>
<keyword evidence="4" id="KW-1185">Reference proteome</keyword>
<evidence type="ECO:0000256" key="1">
    <source>
        <dbReference type="ARBA" id="ARBA00009981"/>
    </source>
</evidence>
<gene>
    <name evidence="3" type="ORF">SAMN05421630_11155</name>
</gene>